<feature type="region of interest" description="Disordered" evidence="1">
    <location>
        <begin position="1331"/>
        <end position="1374"/>
    </location>
</feature>
<sequence length="1374" mass="145560">MSIPIRILPVRHPTTPTPPRTSWTRATVPPISARLFPVPSSTCRYLLPAGLHRGIRDSPRMESDPPSLTQPLPLPDGLNGVRSGMRSWGMVREWVSPPRPCSAPLPPGARARTTTAANNDPQKLCLGASDRESCAKVIESIPGIQAANTASNISDFEAPAPTTTGLNNNDPQKLCLGASDRESCAKVIESIPGIQAANTAGNISDLCLHFAANKTTEAKALADTVLAATKGKAPYCLEACAKNVSSMADVLVDLPAKQDDMNAYLTAKNFRAKFKHEDPPICEKDCRNNEAPAPTTTGLNNNDPQKLCLGASDRESCAKVIESIPGIQAANTAGNISDLCLHFAANKTTEAKALADTVLAATKGKAPYCLEACAKNVSSMADVLVDLPAKQDDMNAYLTAKNFRAKFKHEDPPICEKDCRNNEAPAPATTGLNNNDPQKLCLGASDRESCAKVIESIPGIQAANTAGNISDLCLDFAANKTTEAKALADTVLAATKGKAPYCLEACAKNVSSMADVLVDLPAKQDDMNAYLTAKNFRAKFKHEDPPICEKDCRNNEAPAPTTTGLNNNDPQKLCLGASDRESCAKVIESIPGIQAANTAGNISDLCLHFAANKTTEAKALADTVLAATKGKAPYCLEACAKNVSSMADVLVDLPAKQDDMNAYLTAKNFRAKFKHEDPPICEKDCRNNEAPAPTTTGLNNNDPQKLCLGASDRESCAKVIESIPGIQAANTAGNISDLCLHFAANKTTEAKALADTVLAATKGKAPYCLEACAKNVSSMADVLVDLPAKQDDMNAYLTAKNFRAKFKHEDPPICEKDCRNNEAPAPTTTGLNNNDPQKLCLGASDRESCAKVIESIPGIQAANTAGNISDLCLHFAANKTTEAKALADTVLAATKGKAPYCLEACAKNVSSMADVLVDLPAKQDDMNAYLTAKNFRAKFKHEDPPICEKDCRNNEAPAPTTTGLNNNDPQKLCLGASDRESCAKVIESIPGIQAANTAGNISDLCLHFAANKTTEAKALADTVLAATKGKAPYCLEACAKNVSSMADVLVDLPAKQDDMNAYLTAKNFRAKFKHEDPPICEKDSRCSRVPELAAGSPRRRPSSSASTSDTAGCPRSPRTPLASADSALATASPPRTAGPCRRRRCPPVQTATFAPPRALFPRSVASRLAHARLPPAARLNARVDAARGANTAATWLCRRATSPSRSGLHLELPEHPLTPLSRLLKPATVPLAQHAGKTSPELAESPPSSLSCTALPALSSFPNLHCHSPSHSRPNSPTRAPGVARRSSQRPPPPPAHGTFSFLVSRWCSPTPSPSFSDPDVAAATAAVDRVPGHPRPRDLAQTNRGELLSVLPHFPGPVSPPFGRRNHAGEPWT</sequence>
<evidence type="ECO:0000256" key="1">
    <source>
        <dbReference type="SAM" id="MobiDB-lite"/>
    </source>
</evidence>
<keyword evidence="3" id="KW-1185">Reference proteome</keyword>
<gene>
    <name evidence="2" type="ORF">HU200_067514</name>
</gene>
<feature type="compositionally biased region" description="Polar residues" evidence="1">
    <location>
        <begin position="1269"/>
        <end position="1278"/>
    </location>
</feature>
<feature type="compositionally biased region" description="Low complexity" evidence="1">
    <location>
        <begin position="1119"/>
        <end position="1134"/>
    </location>
</feature>
<feature type="compositionally biased region" description="Low complexity" evidence="1">
    <location>
        <begin position="1102"/>
        <end position="1112"/>
    </location>
</feature>
<organism evidence="2 3">
    <name type="scientific">Digitaria exilis</name>
    <dbReference type="NCBI Taxonomy" id="1010633"/>
    <lineage>
        <taxon>Eukaryota</taxon>
        <taxon>Viridiplantae</taxon>
        <taxon>Streptophyta</taxon>
        <taxon>Embryophyta</taxon>
        <taxon>Tracheophyta</taxon>
        <taxon>Spermatophyta</taxon>
        <taxon>Magnoliopsida</taxon>
        <taxon>Liliopsida</taxon>
        <taxon>Poales</taxon>
        <taxon>Poaceae</taxon>
        <taxon>PACMAD clade</taxon>
        <taxon>Panicoideae</taxon>
        <taxon>Panicodae</taxon>
        <taxon>Paniceae</taxon>
        <taxon>Anthephorinae</taxon>
        <taxon>Digitaria</taxon>
    </lineage>
</organism>
<reference evidence="2" key="1">
    <citation type="submission" date="2020-07" db="EMBL/GenBank/DDBJ databases">
        <title>Genome sequence and genetic diversity analysis of an under-domesticated orphan crop, white fonio (Digitaria exilis).</title>
        <authorList>
            <person name="Bennetzen J.L."/>
            <person name="Chen S."/>
            <person name="Ma X."/>
            <person name="Wang X."/>
            <person name="Yssel A.E.J."/>
            <person name="Chaluvadi S.R."/>
            <person name="Johnson M."/>
            <person name="Gangashetty P."/>
            <person name="Hamidou F."/>
            <person name="Sanogo M.D."/>
            <person name="Zwaenepoel A."/>
            <person name="Wallace J."/>
            <person name="Van De Peer Y."/>
            <person name="Van Deynze A."/>
        </authorList>
    </citation>
    <scope>NUCLEOTIDE SEQUENCE</scope>
    <source>
        <tissue evidence="2">Leaves</tissue>
    </source>
</reference>
<proteinExistence type="predicted"/>
<evidence type="ECO:0000313" key="2">
    <source>
        <dbReference type="EMBL" id="KAF8641818.1"/>
    </source>
</evidence>
<accession>A0A834ZUL5</accession>
<protein>
    <submittedName>
        <fullName evidence="2">Uncharacterized protein</fullName>
    </submittedName>
</protein>
<feature type="region of interest" description="Disordered" evidence="1">
    <location>
        <begin position="1264"/>
        <end position="1298"/>
    </location>
</feature>
<comment type="caution">
    <text evidence="2">The sequence shown here is derived from an EMBL/GenBank/DDBJ whole genome shotgun (WGS) entry which is preliminary data.</text>
</comment>
<dbReference type="OrthoDB" id="651889at2759"/>
<feature type="region of interest" description="Disordered" evidence="1">
    <location>
        <begin position="56"/>
        <end position="78"/>
    </location>
</feature>
<evidence type="ECO:0000313" key="3">
    <source>
        <dbReference type="Proteomes" id="UP000636709"/>
    </source>
</evidence>
<name>A0A834ZUL5_9POAL</name>
<dbReference type="EMBL" id="JACEFO010003304">
    <property type="protein sequence ID" value="KAF8641818.1"/>
    <property type="molecule type" value="Genomic_DNA"/>
</dbReference>
<feature type="region of interest" description="Disordered" evidence="1">
    <location>
        <begin position="1083"/>
        <end position="1148"/>
    </location>
</feature>
<dbReference type="Proteomes" id="UP000636709">
    <property type="component" value="Unassembled WGS sequence"/>
</dbReference>